<reference evidence="3 4" key="1">
    <citation type="submission" date="2019-02" db="EMBL/GenBank/DDBJ databases">
        <title>Genomic Encyclopedia of Type Strains, Phase IV (KMG-IV): sequencing the most valuable type-strain genomes for metagenomic binning, comparative biology and taxonomic classification.</title>
        <authorList>
            <person name="Goeker M."/>
        </authorList>
    </citation>
    <scope>NUCLEOTIDE SEQUENCE [LARGE SCALE GENOMIC DNA]</scope>
    <source>
        <strain evidence="3 4">DSM 105135</strain>
    </source>
</reference>
<dbReference type="SUPFAM" id="SSF52980">
    <property type="entry name" value="Restriction endonuclease-like"/>
    <property type="match status" value="1"/>
</dbReference>
<name>A0A4Q7YF34_9GAMM</name>
<dbReference type="GO" id="GO:0004519">
    <property type="term" value="F:endonuclease activity"/>
    <property type="evidence" value="ECO:0007669"/>
    <property type="project" value="UniProtKB-KW"/>
</dbReference>
<keyword evidence="3" id="KW-0540">Nuclease</keyword>
<dbReference type="AlphaFoldDB" id="A0A4Q7YF34"/>
<comment type="caution">
    <text evidence="3">The sequence shown here is derived from an EMBL/GenBank/DDBJ whole genome shotgun (WGS) entry which is preliminary data.</text>
</comment>
<dbReference type="EMBL" id="SHKX01000018">
    <property type="protein sequence ID" value="RZU35364.1"/>
    <property type="molecule type" value="Genomic_DNA"/>
</dbReference>
<gene>
    <name evidence="3" type="ORF">EV700_3316</name>
</gene>
<dbReference type="InterPro" id="IPR003509">
    <property type="entry name" value="UPF0102_YraN-like"/>
</dbReference>
<dbReference type="HAMAP" id="MF_00048">
    <property type="entry name" value="UPF0102"/>
    <property type="match status" value="1"/>
</dbReference>
<comment type="similarity">
    <text evidence="1 2">Belongs to the UPF0102 family.</text>
</comment>
<dbReference type="InterPro" id="IPR011335">
    <property type="entry name" value="Restrct_endonuc-II-like"/>
</dbReference>
<dbReference type="OrthoDB" id="9794876at2"/>
<accession>A0A4Q7YF34</accession>
<dbReference type="PANTHER" id="PTHR34039">
    <property type="entry name" value="UPF0102 PROTEIN YRAN"/>
    <property type="match status" value="1"/>
</dbReference>
<evidence type="ECO:0000256" key="1">
    <source>
        <dbReference type="ARBA" id="ARBA00006738"/>
    </source>
</evidence>
<dbReference type="NCBIfam" id="NF009150">
    <property type="entry name" value="PRK12497.1-3"/>
    <property type="match status" value="1"/>
</dbReference>
<organism evidence="3 4">
    <name type="scientific">Fluviicoccus keumensis</name>
    <dbReference type="NCBI Taxonomy" id="1435465"/>
    <lineage>
        <taxon>Bacteria</taxon>
        <taxon>Pseudomonadati</taxon>
        <taxon>Pseudomonadota</taxon>
        <taxon>Gammaproteobacteria</taxon>
        <taxon>Moraxellales</taxon>
        <taxon>Moraxellaceae</taxon>
        <taxon>Fluviicoccus</taxon>
    </lineage>
</organism>
<evidence type="ECO:0000256" key="2">
    <source>
        <dbReference type="HAMAP-Rule" id="MF_00048"/>
    </source>
</evidence>
<proteinExistence type="inferred from homology"/>
<keyword evidence="4" id="KW-1185">Reference proteome</keyword>
<evidence type="ECO:0000313" key="3">
    <source>
        <dbReference type="EMBL" id="RZU35364.1"/>
    </source>
</evidence>
<keyword evidence="3" id="KW-0378">Hydrolase</keyword>
<dbReference type="RefSeq" id="WP_130415884.1">
    <property type="nucleotide sequence ID" value="NZ_SHKX01000018.1"/>
</dbReference>
<dbReference type="Gene3D" id="3.40.1350.10">
    <property type="match status" value="1"/>
</dbReference>
<sequence length="125" mass="14130">MESPTPLHLAAGQAAEDAACDFLAREGYHPLYRNFRSRRGEIDIIAIRGDLLVFVEVRYRASDSFGGALASVSRSKQQKIIATARYFLHHRPRFSDRAVRFDVIAITGNPGHWQFQWIPAAFLAE</sequence>
<dbReference type="GO" id="GO:0003676">
    <property type="term" value="F:nucleic acid binding"/>
    <property type="evidence" value="ECO:0007669"/>
    <property type="project" value="InterPro"/>
</dbReference>
<dbReference type="Pfam" id="PF02021">
    <property type="entry name" value="UPF0102"/>
    <property type="match status" value="1"/>
</dbReference>
<dbReference type="CDD" id="cd20736">
    <property type="entry name" value="PoNe_Nuclease"/>
    <property type="match status" value="1"/>
</dbReference>
<dbReference type="NCBIfam" id="TIGR00252">
    <property type="entry name" value="YraN family protein"/>
    <property type="match status" value="1"/>
</dbReference>
<dbReference type="Proteomes" id="UP000292423">
    <property type="component" value="Unassembled WGS sequence"/>
</dbReference>
<evidence type="ECO:0000313" key="4">
    <source>
        <dbReference type="Proteomes" id="UP000292423"/>
    </source>
</evidence>
<dbReference type="PANTHER" id="PTHR34039:SF1">
    <property type="entry name" value="UPF0102 PROTEIN YRAN"/>
    <property type="match status" value="1"/>
</dbReference>
<dbReference type="InterPro" id="IPR011856">
    <property type="entry name" value="tRNA_endonuc-like_dom_sf"/>
</dbReference>
<protein>
    <recommendedName>
        <fullName evidence="2">UPF0102 protein EV700_3316</fullName>
    </recommendedName>
</protein>
<keyword evidence="3" id="KW-0255">Endonuclease</keyword>